<organism evidence="1 2">
    <name type="scientific">Thermus thermamylovorans</name>
    <dbReference type="NCBI Taxonomy" id="2509362"/>
    <lineage>
        <taxon>Bacteria</taxon>
        <taxon>Thermotogati</taxon>
        <taxon>Deinococcota</taxon>
        <taxon>Deinococci</taxon>
        <taxon>Thermales</taxon>
        <taxon>Thermaceae</taxon>
        <taxon>Thermus</taxon>
    </lineage>
</organism>
<dbReference type="OrthoDB" id="30973at2"/>
<dbReference type="RefSeq" id="WP_130842277.1">
    <property type="nucleotide sequence ID" value="NZ_SIJL01000011.1"/>
</dbReference>
<comment type="caution">
    <text evidence="1">The sequence shown here is derived from an EMBL/GenBank/DDBJ whole genome shotgun (WGS) entry which is preliminary data.</text>
</comment>
<proteinExistence type="predicted"/>
<reference evidence="1 2" key="1">
    <citation type="submission" date="2019-02" db="EMBL/GenBank/DDBJ databases">
        <title>Thermus sp. a novel from hot spring.</title>
        <authorList>
            <person name="Zhao Z."/>
        </authorList>
    </citation>
    <scope>NUCLEOTIDE SEQUENCE [LARGE SCALE GENOMIC DNA]</scope>
    <source>
        <strain evidence="1 2">CFH 72773T</strain>
    </source>
</reference>
<evidence type="ECO:0000313" key="1">
    <source>
        <dbReference type="EMBL" id="TBH17487.1"/>
    </source>
</evidence>
<sequence>MRLALWTLLLLPLAACNLQGPPPVRDGLAVGERRLVDLEAARVGAGDRVSPSVRVYWLRLEEDGAVRVGAVSQGLGLQARLRLLLLDERGVVQAVSVAPHWFAAEPGVAPLGLAPQIATSPADPGVRLNLRGQAGQVFQLRVENYAPRADRVRLYAQAFTPNPAGQGEAFTAGSRTGAIEFARQFDRYDVSQASGYLRLAYAGPLDLVALLYRGPGDPAPRALDPLRNCAPVDGATLLVVRDRALVRAGFDEEGSGRYTLSLSATPCP</sequence>
<name>A0A4Q9AZU3_9DEIN</name>
<dbReference type="EMBL" id="SIJL01000011">
    <property type="protein sequence ID" value="TBH17487.1"/>
    <property type="molecule type" value="Genomic_DNA"/>
</dbReference>
<gene>
    <name evidence="1" type="ORF">ETP66_08855</name>
</gene>
<keyword evidence="2" id="KW-1185">Reference proteome</keyword>
<accession>A0A4Q9AZU3</accession>
<dbReference type="AlphaFoldDB" id="A0A4Q9AZU3"/>
<evidence type="ECO:0000313" key="2">
    <source>
        <dbReference type="Proteomes" id="UP000292858"/>
    </source>
</evidence>
<dbReference type="Proteomes" id="UP000292858">
    <property type="component" value="Unassembled WGS sequence"/>
</dbReference>
<protein>
    <submittedName>
        <fullName evidence="1">Uncharacterized protein</fullName>
    </submittedName>
</protein>